<dbReference type="EMBL" id="JACHEN010000001">
    <property type="protein sequence ID" value="MBB6214191.1"/>
    <property type="molecule type" value="Genomic_DNA"/>
</dbReference>
<dbReference type="InterPro" id="IPR023772">
    <property type="entry name" value="DNA-bd_HTH_TetR-type_CS"/>
</dbReference>
<dbReference type="GO" id="GO:0045892">
    <property type="term" value="P:negative regulation of DNA-templated transcription"/>
    <property type="evidence" value="ECO:0007669"/>
    <property type="project" value="UniProtKB-ARBA"/>
</dbReference>
<dbReference type="InterPro" id="IPR001647">
    <property type="entry name" value="HTH_TetR"/>
</dbReference>
<organism evidence="6 7">
    <name type="scientific">Anaerosolibacter carboniphilus</name>
    <dbReference type="NCBI Taxonomy" id="1417629"/>
    <lineage>
        <taxon>Bacteria</taxon>
        <taxon>Bacillati</taxon>
        <taxon>Bacillota</taxon>
        <taxon>Clostridia</taxon>
        <taxon>Peptostreptococcales</taxon>
        <taxon>Thermotaleaceae</taxon>
        <taxon>Anaerosolibacter</taxon>
    </lineage>
</organism>
<dbReference type="AlphaFoldDB" id="A0A841KLR9"/>
<dbReference type="SUPFAM" id="SSF46689">
    <property type="entry name" value="Homeodomain-like"/>
    <property type="match status" value="1"/>
</dbReference>
<reference evidence="6 7" key="1">
    <citation type="submission" date="2020-08" db="EMBL/GenBank/DDBJ databases">
        <title>Genomic Encyclopedia of Type Strains, Phase IV (KMG-IV): sequencing the most valuable type-strain genomes for metagenomic binning, comparative biology and taxonomic classification.</title>
        <authorList>
            <person name="Goeker M."/>
        </authorList>
    </citation>
    <scope>NUCLEOTIDE SEQUENCE [LARGE SCALE GENOMIC DNA]</scope>
    <source>
        <strain evidence="6 7">DSM 103526</strain>
    </source>
</reference>
<dbReference type="InterPro" id="IPR050624">
    <property type="entry name" value="HTH-type_Tx_Regulator"/>
</dbReference>
<dbReference type="Proteomes" id="UP000579281">
    <property type="component" value="Unassembled WGS sequence"/>
</dbReference>
<dbReference type="PRINTS" id="PR00455">
    <property type="entry name" value="HTHTETR"/>
</dbReference>
<feature type="domain" description="HTH tetR-type" evidence="5">
    <location>
        <begin position="9"/>
        <end position="69"/>
    </location>
</feature>
<keyword evidence="2 4" id="KW-0238">DNA-binding</keyword>
<dbReference type="PANTHER" id="PTHR43479:SF11">
    <property type="entry name" value="ACREF_ENVCD OPERON REPRESSOR-RELATED"/>
    <property type="match status" value="1"/>
</dbReference>
<sequence>MDKAAKKHNSKKNELVEIAEKLFLEKGYEETSVEDILKASGLSKGGFYHYFKSKEEVLAESINNLAESLLKEFEPIMQDPELNALEKLNRFMEKKVASQKQKKEIIKYLVMLVKSDFTLYKYCITIAQKYVDPFVQIIEQGVKEGIFNVEFPRETADILLRAVTSVPQSLFFQEYVEDKAKSLKYKASLEALVARTLGIENKEIQLFGNEFENKNMKEYF</sequence>
<dbReference type="Pfam" id="PF21303">
    <property type="entry name" value="TetR_C_39"/>
    <property type="match status" value="1"/>
</dbReference>
<evidence type="ECO:0000256" key="1">
    <source>
        <dbReference type="ARBA" id="ARBA00023015"/>
    </source>
</evidence>
<accession>A0A841KLR9</accession>
<evidence type="ECO:0000256" key="2">
    <source>
        <dbReference type="ARBA" id="ARBA00023125"/>
    </source>
</evidence>
<dbReference type="PROSITE" id="PS50977">
    <property type="entry name" value="HTH_TETR_2"/>
    <property type="match status" value="1"/>
</dbReference>
<keyword evidence="1" id="KW-0805">Transcription regulation</keyword>
<dbReference type="Gene3D" id="1.10.357.10">
    <property type="entry name" value="Tetracycline Repressor, domain 2"/>
    <property type="match status" value="1"/>
</dbReference>
<evidence type="ECO:0000259" key="5">
    <source>
        <dbReference type="PROSITE" id="PS50977"/>
    </source>
</evidence>
<dbReference type="GO" id="GO:0003677">
    <property type="term" value="F:DNA binding"/>
    <property type="evidence" value="ECO:0007669"/>
    <property type="project" value="UniProtKB-UniRule"/>
</dbReference>
<dbReference type="InterPro" id="IPR009057">
    <property type="entry name" value="Homeodomain-like_sf"/>
</dbReference>
<gene>
    <name evidence="6" type="ORF">HNQ80_000260</name>
</gene>
<proteinExistence type="predicted"/>
<dbReference type="RefSeq" id="WP_184307361.1">
    <property type="nucleotide sequence ID" value="NZ_JACHEN010000001.1"/>
</dbReference>
<comment type="caution">
    <text evidence="6">The sequence shown here is derived from an EMBL/GenBank/DDBJ whole genome shotgun (WGS) entry which is preliminary data.</text>
</comment>
<evidence type="ECO:0000313" key="6">
    <source>
        <dbReference type="EMBL" id="MBB6214191.1"/>
    </source>
</evidence>
<protein>
    <submittedName>
        <fullName evidence="6">AcrR family transcriptional regulator</fullName>
    </submittedName>
</protein>
<dbReference type="Pfam" id="PF00440">
    <property type="entry name" value="TetR_N"/>
    <property type="match status" value="1"/>
</dbReference>
<keyword evidence="7" id="KW-1185">Reference proteome</keyword>
<dbReference type="InterPro" id="IPR049149">
    <property type="entry name" value="TetR/AcrR_C"/>
</dbReference>
<evidence type="ECO:0000313" key="7">
    <source>
        <dbReference type="Proteomes" id="UP000579281"/>
    </source>
</evidence>
<dbReference type="PANTHER" id="PTHR43479">
    <property type="entry name" value="ACREF/ENVCD OPERON REPRESSOR-RELATED"/>
    <property type="match status" value="1"/>
</dbReference>
<feature type="DNA-binding region" description="H-T-H motif" evidence="4">
    <location>
        <begin position="32"/>
        <end position="51"/>
    </location>
</feature>
<dbReference type="PROSITE" id="PS01081">
    <property type="entry name" value="HTH_TETR_1"/>
    <property type="match status" value="1"/>
</dbReference>
<dbReference type="FunFam" id="1.10.10.60:FF:000141">
    <property type="entry name" value="TetR family transcriptional regulator"/>
    <property type="match status" value="1"/>
</dbReference>
<evidence type="ECO:0000256" key="3">
    <source>
        <dbReference type="ARBA" id="ARBA00023163"/>
    </source>
</evidence>
<name>A0A841KLR9_9FIRM</name>
<evidence type="ECO:0000256" key="4">
    <source>
        <dbReference type="PROSITE-ProRule" id="PRU00335"/>
    </source>
</evidence>
<keyword evidence="3" id="KW-0804">Transcription</keyword>